<dbReference type="Gene3D" id="3.30.450.40">
    <property type="match status" value="1"/>
</dbReference>
<evidence type="ECO:0000313" key="2">
    <source>
        <dbReference type="EMBL" id="OWK33104.1"/>
    </source>
</evidence>
<sequence length="226" mass="24994">MDEKLTDSVAGGHCSREKHEVVRQAAVYASGVLNMAGDPAMHQLVEHAAREFHVPVAAVSVVDRDRQWFPVSIGMDVPETAREVSFCAHAIEQPHEILTVLDASRDPRFCANPLVTGASHFRFYLGCPILDRSGLALGSLCVIDVQPRAQVETGEYERLRELAQKAANLIAYVEVSTTDLKHAGDSIGEQIEDLIRAGDDSVVGELDAMLRRIERQEEKLRRQRKG</sequence>
<proteinExistence type="predicted"/>
<dbReference type="InterPro" id="IPR003018">
    <property type="entry name" value="GAF"/>
</dbReference>
<organism evidence="2 3">
    <name type="scientific">Sphingomonas mucosissima</name>
    <dbReference type="NCBI Taxonomy" id="370959"/>
    <lineage>
        <taxon>Bacteria</taxon>
        <taxon>Pseudomonadati</taxon>
        <taxon>Pseudomonadota</taxon>
        <taxon>Alphaproteobacteria</taxon>
        <taxon>Sphingomonadales</taxon>
        <taxon>Sphingomonadaceae</taxon>
        <taxon>Sphingomonas</taxon>
    </lineage>
</organism>
<accession>A0A245ZTM7</accession>
<keyword evidence="3" id="KW-1185">Reference proteome</keyword>
<dbReference type="InterPro" id="IPR029016">
    <property type="entry name" value="GAF-like_dom_sf"/>
</dbReference>
<comment type="caution">
    <text evidence="2">The sequence shown here is derived from an EMBL/GenBank/DDBJ whole genome shotgun (WGS) entry which is preliminary data.</text>
</comment>
<dbReference type="OrthoDB" id="9812260at2"/>
<evidence type="ECO:0000259" key="1">
    <source>
        <dbReference type="Pfam" id="PF01590"/>
    </source>
</evidence>
<dbReference type="SUPFAM" id="SSF55781">
    <property type="entry name" value="GAF domain-like"/>
    <property type="match status" value="1"/>
</dbReference>
<protein>
    <recommendedName>
        <fullName evidence="1">GAF domain-containing protein</fullName>
    </recommendedName>
</protein>
<dbReference type="PANTHER" id="PTHR43102">
    <property type="entry name" value="SLR1143 PROTEIN"/>
    <property type="match status" value="1"/>
</dbReference>
<dbReference type="RefSeq" id="WP_088333027.1">
    <property type="nucleotide sequence ID" value="NZ_NBBJ01000001.1"/>
</dbReference>
<dbReference type="Proteomes" id="UP000197783">
    <property type="component" value="Unassembled WGS sequence"/>
</dbReference>
<name>A0A245ZTM7_9SPHN</name>
<gene>
    <name evidence="2" type="ORF">SPMU_14500</name>
</gene>
<dbReference type="Pfam" id="PF01590">
    <property type="entry name" value="GAF"/>
    <property type="match status" value="1"/>
</dbReference>
<dbReference type="EMBL" id="NBBJ01000001">
    <property type="protein sequence ID" value="OWK33104.1"/>
    <property type="molecule type" value="Genomic_DNA"/>
</dbReference>
<dbReference type="AlphaFoldDB" id="A0A245ZTM7"/>
<dbReference type="PANTHER" id="PTHR43102:SF2">
    <property type="entry name" value="GAF DOMAIN-CONTAINING PROTEIN"/>
    <property type="match status" value="1"/>
</dbReference>
<evidence type="ECO:0000313" key="3">
    <source>
        <dbReference type="Proteomes" id="UP000197783"/>
    </source>
</evidence>
<reference evidence="2 3" key="1">
    <citation type="submission" date="2017-03" db="EMBL/GenBank/DDBJ databases">
        <title>Genome sequence of Sphingomonas mucosissima DSM 17494.</title>
        <authorList>
            <person name="Poehlein A."/>
            <person name="Wuebbeler J.H."/>
            <person name="Steinbuechel A."/>
            <person name="Daniel R."/>
        </authorList>
    </citation>
    <scope>NUCLEOTIDE SEQUENCE [LARGE SCALE GENOMIC DNA]</scope>
    <source>
        <strain evidence="2 3">DSM 17494</strain>
    </source>
</reference>
<feature type="domain" description="GAF" evidence="1">
    <location>
        <begin position="41"/>
        <end position="168"/>
    </location>
</feature>